<proteinExistence type="predicted"/>
<evidence type="ECO:0000313" key="3">
    <source>
        <dbReference type="EMBL" id="CAD9698812.1"/>
    </source>
</evidence>
<feature type="region of interest" description="Disordered" evidence="2">
    <location>
        <begin position="1"/>
        <end position="34"/>
    </location>
</feature>
<evidence type="ECO:0000256" key="2">
    <source>
        <dbReference type="SAM" id="MobiDB-lite"/>
    </source>
</evidence>
<organism evidence="3">
    <name type="scientific">Eucampia antarctica</name>
    <dbReference type="NCBI Taxonomy" id="49252"/>
    <lineage>
        <taxon>Eukaryota</taxon>
        <taxon>Sar</taxon>
        <taxon>Stramenopiles</taxon>
        <taxon>Ochrophyta</taxon>
        <taxon>Bacillariophyta</taxon>
        <taxon>Mediophyceae</taxon>
        <taxon>Biddulphiophycidae</taxon>
        <taxon>Hemiaulales</taxon>
        <taxon>Hemiaulaceae</taxon>
        <taxon>Eucampia</taxon>
    </lineage>
</organism>
<dbReference type="AlphaFoldDB" id="A0A7S2WN88"/>
<protein>
    <submittedName>
        <fullName evidence="3">Uncharacterized protein</fullName>
    </submittedName>
</protein>
<evidence type="ECO:0000256" key="1">
    <source>
        <dbReference type="SAM" id="Coils"/>
    </source>
</evidence>
<feature type="coiled-coil region" evidence="1">
    <location>
        <begin position="88"/>
        <end position="115"/>
    </location>
</feature>
<accession>A0A7S2WN88</accession>
<reference evidence="3" key="1">
    <citation type="submission" date="2021-01" db="EMBL/GenBank/DDBJ databases">
        <authorList>
            <person name="Corre E."/>
            <person name="Pelletier E."/>
            <person name="Niang G."/>
            <person name="Scheremetjew M."/>
            <person name="Finn R."/>
            <person name="Kale V."/>
            <person name="Holt S."/>
            <person name="Cochrane G."/>
            <person name="Meng A."/>
            <person name="Brown T."/>
            <person name="Cohen L."/>
        </authorList>
    </citation>
    <scope>NUCLEOTIDE SEQUENCE</scope>
    <source>
        <strain evidence="3">CCMP1452</strain>
    </source>
</reference>
<name>A0A7S2WN88_9STRA</name>
<keyword evidence="1" id="KW-0175">Coiled coil</keyword>
<gene>
    <name evidence="3" type="ORF">EANT1437_LOCUS14686</name>
</gene>
<sequence length="252" mass="26974">MSSADGEPTDVENQESSNVPEHKDKGALKPISETTPKERVAGIVACTAVGTSALAMVMSQGPLVLGAGILSCGIGPYAYYQQTKLTDIAALKETHEAIEREVNRLAAENERLGSSVEELGETVNKLEDCENALDVITQTQGQSVDAFAEQVAENREILAQMQKNLKANVLQNLLSVIIRSDADNSMTIDETEVEGLVARIKSINGVALNESLFRNAITKNGGSLQAVMDVVKNLLSDSGAGESEMFMMDEDE</sequence>
<dbReference type="EMBL" id="HBHI01028685">
    <property type="protein sequence ID" value="CAD9698812.1"/>
    <property type="molecule type" value="Transcribed_RNA"/>
</dbReference>